<feature type="transmembrane region" description="Helical" evidence="1">
    <location>
        <begin position="127"/>
        <end position="151"/>
    </location>
</feature>
<dbReference type="CDD" id="cd06257">
    <property type="entry name" value="DnaJ"/>
    <property type="match status" value="1"/>
</dbReference>
<protein>
    <recommendedName>
        <fullName evidence="2">J domain-containing protein</fullName>
    </recommendedName>
</protein>
<accession>A0A8J3QFQ1</accession>
<gene>
    <name evidence="3" type="ORF">Rhe02_64880</name>
</gene>
<evidence type="ECO:0000256" key="1">
    <source>
        <dbReference type="SAM" id="Phobius"/>
    </source>
</evidence>
<proteinExistence type="predicted"/>
<comment type="caution">
    <text evidence="3">The sequence shown here is derived from an EMBL/GenBank/DDBJ whole genome shotgun (WGS) entry which is preliminary data.</text>
</comment>
<evidence type="ECO:0000259" key="2">
    <source>
        <dbReference type="PROSITE" id="PS50076"/>
    </source>
</evidence>
<feature type="transmembrane region" description="Helical" evidence="1">
    <location>
        <begin position="197"/>
        <end position="219"/>
    </location>
</feature>
<feature type="transmembrane region" description="Helical" evidence="1">
    <location>
        <begin position="163"/>
        <end position="185"/>
    </location>
</feature>
<dbReference type="SMART" id="SM00271">
    <property type="entry name" value="DnaJ"/>
    <property type="match status" value="1"/>
</dbReference>
<feature type="domain" description="J" evidence="2">
    <location>
        <begin position="14"/>
        <end position="76"/>
    </location>
</feature>
<dbReference type="RefSeq" id="WP_203912176.1">
    <property type="nucleotide sequence ID" value="NZ_BONY01000049.1"/>
</dbReference>
<evidence type="ECO:0000313" key="3">
    <source>
        <dbReference type="EMBL" id="GIH08421.1"/>
    </source>
</evidence>
<keyword evidence="4" id="KW-1185">Reference proteome</keyword>
<dbReference type="Gene3D" id="1.10.287.110">
    <property type="entry name" value="DnaJ domain"/>
    <property type="match status" value="1"/>
</dbReference>
<dbReference type="Pfam" id="PF00226">
    <property type="entry name" value="DnaJ"/>
    <property type="match status" value="1"/>
</dbReference>
<organism evidence="3 4">
    <name type="scientific">Rhizocola hellebori</name>
    <dbReference type="NCBI Taxonomy" id="1392758"/>
    <lineage>
        <taxon>Bacteria</taxon>
        <taxon>Bacillati</taxon>
        <taxon>Actinomycetota</taxon>
        <taxon>Actinomycetes</taxon>
        <taxon>Micromonosporales</taxon>
        <taxon>Micromonosporaceae</taxon>
        <taxon>Rhizocola</taxon>
    </lineage>
</organism>
<dbReference type="InterPro" id="IPR001623">
    <property type="entry name" value="DnaJ_domain"/>
</dbReference>
<reference evidence="3" key="1">
    <citation type="submission" date="2021-01" db="EMBL/GenBank/DDBJ databases">
        <title>Whole genome shotgun sequence of Rhizocola hellebori NBRC 109834.</title>
        <authorList>
            <person name="Komaki H."/>
            <person name="Tamura T."/>
        </authorList>
    </citation>
    <scope>NUCLEOTIDE SEQUENCE</scope>
    <source>
        <strain evidence="3">NBRC 109834</strain>
    </source>
</reference>
<dbReference type="InterPro" id="IPR036869">
    <property type="entry name" value="J_dom_sf"/>
</dbReference>
<dbReference type="PROSITE" id="PS50076">
    <property type="entry name" value="DNAJ_2"/>
    <property type="match status" value="1"/>
</dbReference>
<dbReference type="SUPFAM" id="SSF46565">
    <property type="entry name" value="Chaperone J-domain"/>
    <property type="match status" value="1"/>
</dbReference>
<dbReference type="Proteomes" id="UP000612899">
    <property type="component" value="Unassembled WGS sequence"/>
</dbReference>
<feature type="transmembrane region" description="Helical" evidence="1">
    <location>
        <begin position="239"/>
        <end position="261"/>
    </location>
</feature>
<sequence length="294" mass="31663">MSLDSLLRDLAGANPYELLGLTTNATDTEIKEARRRLQRQAHPDLVDGDGEFARVINIAADLLLDPRRRAMFDSGADLPADLLYPGDPGTGKVQMPPPDEPIRPVATEPSFWDLRPRRPGTIAASMWFMYAAAATCALVFIIGALGTAMASDPGGRLNNVSEVLGLSALPIAAWIAITMVLGTGIRQGWRGVAGGGWGLTAMILLPIGLGCGTLMSYTLTPAVASTDDDKELLLRVPDLIQSMMVWAFPIGLVFAVIAMLLTHTQESRDYLTTMATIRDNADQAARYRGGRRRS</sequence>
<dbReference type="EMBL" id="BONY01000049">
    <property type="protein sequence ID" value="GIH08421.1"/>
    <property type="molecule type" value="Genomic_DNA"/>
</dbReference>
<keyword evidence="1" id="KW-0472">Membrane</keyword>
<keyword evidence="1" id="KW-0812">Transmembrane</keyword>
<keyword evidence="1" id="KW-1133">Transmembrane helix</keyword>
<name>A0A8J3QFQ1_9ACTN</name>
<dbReference type="AlphaFoldDB" id="A0A8J3QFQ1"/>
<evidence type="ECO:0000313" key="4">
    <source>
        <dbReference type="Proteomes" id="UP000612899"/>
    </source>
</evidence>